<evidence type="ECO:0000256" key="4">
    <source>
        <dbReference type="ARBA" id="ARBA00022801"/>
    </source>
</evidence>
<dbReference type="EMBL" id="JBBWWQ010000003">
    <property type="protein sequence ID" value="KAK8950677.1"/>
    <property type="molecule type" value="Genomic_DNA"/>
</dbReference>
<dbReference type="Proteomes" id="UP001418222">
    <property type="component" value="Unassembled WGS sequence"/>
</dbReference>
<keyword evidence="5" id="KW-0788">Thiol protease</keyword>
<dbReference type="GO" id="GO:0016926">
    <property type="term" value="P:protein desumoylation"/>
    <property type="evidence" value="ECO:0007669"/>
    <property type="project" value="UniProtKB-ARBA"/>
</dbReference>
<dbReference type="GO" id="GO:0016929">
    <property type="term" value="F:deSUMOylase activity"/>
    <property type="evidence" value="ECO:0007669"/>
    <property type="project" value="TreeGrafter"/>
</dbReference>
<keyword evidence="8" id="KW-1185">Reference proteome</keyword>
<evidence type="ECO:0000313" key="7">
    <source>
        <dbReference type="EMBL" id="KAK8950677.1"/>
    </source>
</evidence>
<keyword evidence="2 7" id="KW-0645">Protease</keyword>
<keyword evidence="4" id="KW-0378">Hydrolase</keyword>
<comment type="similarity">
    <text evidence="1">Belongs to the peptidase C48 family.</text>
</comment>
<dbReference type="PROSITE" id="PS50600">
    <property type="entry name" value="ULP_PROTEASE"/>
    <property type="match status" value="1"/>
</dbReference>
<evidence type="ECO:0000256" key="5">
    <source>
        <dbReference type="ARBA" id="ARBA00022807"/>
    </source>
</evidence>
<dbReference type="InterPro" id="IPR003653">
    <property type="entry name" value="Peptidase_C48_C"/>
</dbReference>
<dbReference type="Pfam" id="PF02902">
    <property type="entry name" value="Peptidase_C48"/>
    <property type="match status" value="1"/>
</dbReference>
<evidence type="ECO:0000259" key="6">
    <source>
        <dbReference type="PROSITE" id="PS50600"/>
    </source>
</evidence>
<proteinExistence type="inferred from homology"/>
<evidence type="ECO:0000256" key="1">
    <source>
        <dbReference type="ARBA" id="ARBA00005234"/>
    </source>
</evidence>
<protein>
    <submittedName>
        <fullName evidence="7">Ubiquitin-like-specific protease ESD4</fullName>
    </submittedName>
</protein>
<dbReference type="InterPro" id="IPR038765">
    <property type="entry name" value="Papain-like_cys_pep_sf"/>
</dbReference>
<feature type="domain" description="Ubiquitin-like protease family profile" evidence="6">
    <location>
        <begin position="136"/>
        <end position="308"/>
    </location>
</feature>
<dbReference type="PANTHER" id="PTHR12606">
    <property type="entry name" value="SENTRIN/SUMO-SPECIFIC PROTEASE"/>
    <property type="match status" value="1"/>
</dbReference>
<dbReference type="AlphaFoldDB" id="A0AAP0BTK5"/>
<dbReference type="GO" id="GO:0006508">
    <property type="term" value="P:proteolysis"/>
    <property type="evidence" value="ECO:0007669"/>
    <property type="project" value="UniProtKB-KW"/>
</dbReference>
<evidence type="ECO:0000256" key="2">
    <source>
        <dbReference type="ARBA" id="ARBA00022670"/>
    </source>
</evidence>
<gene>
    <name evidence="7" type="primary">ESD4</name>
    <name evidence="7" type="ORF">KSP39_PZI003914</name>
</gene>
<dbReference type="SUPFAM" id="SSF54001">
    <property type="entry name" value="Cysteine proteinases"/>
    <property type="match status" value="1"/>
</dbReference>
<evidence type="ECO:0000256" key="3">
    <source>
        <dbReference type="ARBA" id="ARBA00022786"/>
    </source>
</evidence>
<dbReference type="Gene3D" id="3.40.395.10">
    <property type="entry name" value="Adenoviral Proteinase, Chain A"/>
    <property type="match status" value="1"/>
</dbReference>
<dbReference type="GO" id="GO:0005634">
    <property type="term" value="C:nucleus"/>
    <property type="evidence" value="ECO:0007669"/>
    <property type="project" value="TreeGrafter"/>
</dbReference>
<organism evidence="7 8">
    <name type="scientific">Platanthera zijinensis</name>
    <dbReference type="NCBI Taxonomy" id="2320716"/>
    <lineage>
        <taxon>Eukaryota</taxon>
        <taxon>Viridiplantae</taxon>
        <taxon>Streptophyta</taxon>
        <taxon>Embryophyta</taxon>
        <taxon>Tracheophyta</taxon>
        <taxon>Spermatophyta</taxon>
        <taxon>Magnoliopsida</taxon>
        <taxon>Liliopsida</taxon>
        <taxon>Asparagales</taxon>
        <taxon>Orchidaceae</taxon>
        <taxon>Orchidoideae</taxon>
        <taxon>Orchideae</taxon>
        <taxon>Orchidinae</taxon>
        <taxon>Platanthera</taxon>
    </lineage>
</organism>
<dbReference type="PANTHER" id="PTHR12606:SF1">
    <property type="entry name" value="UBIQUITIN-LIKE-SPECIFIC PROTEASE 1A"/>
    <property type="match status" value="1"/>
</dbReference>
<comment type="caution">
    <text evidence="7">The sequence shown here is derived from an EMBL/GenBank/DDBJ whole genome shotgun (WGS) entry which is preliminary data.</text>
</comment>
<accession>A0AAP0BTK5</accession>
<name>A0AAP0BTK5_9ASPA</name>
<keyword evidence="3" id="KW-0833">Ubl conjugation pathway</keyword>
<sequence>MGCFFSKPFERKETITLEEYEKLVKVHSSAIDNAARKVIRKPFTQERSGLAILTQKKDRGDSLSVLNKKVHDAKRVTLQSMPHDPKLKALDFQVKLKDVNEELFHPLKIEEAKDVSHGFYGGYSYEILITHEPSNIEISRKDLQCLMPRGWLNDEVINLYLELLKERERSEPNKFLKCHFFNTFFYKKLTSGVSGYDFRTVRRWTMKNKLGYTLIERDKVFVPIHKDMHWCLVVINIKDKSFQYLDSFGCMDIHALQILERYLMEETQDKCDKEIDTTSWKKESVNDLPLQKNGWDCGMFMIKYIDFYSRGLKLSFSQDHMPYFRKRTALEILRLRAD</sequence>
<evidence type="ECO:0000313" key="8">
    <source>
        <dbReference type="Proteomes" id="UP001418222"/>
    </source>
</evidence>
<dbReference type="FunFam" id="3.40.395.10:FF:000005">
    <property type="entry name" value="Ubiquitin-like-specific protease ESD4"/>
    <property type="match status" value="1"/>
</dbReference>
<reference evidence="7 8" key="1">
    <citation type="journal article" date="2022" name="Nat. Plants">
        <title>Genomes of leafy and leafless Platanthera orchids illuminate the evolution of mycoheterotrophy.</title>
        <authorList>
            <person name="Li M.H."/>
            <person name="Liu K.W."/>
            <person name="Li Z."/>
            <person name="Lu H.C."/>
            <person name="Ye Q.L."/>
            <person name="Zhang D."/>
            <person name="Wang J.Y."/>
            <person name="Li Y.F."/>
            <person name="Zhong Z.M."/>
            <person name="Liu X."/>
            <person name="Yu X."/>
            <person name="Liu D.K."/>
            <person name="Tu X.D."/>
            <person name="Liu B."/>
            <person name="Hao Y."/>
            <person name="Liao X.Y."/>
            <person name="Jiang Y.T."/>
            <person name="Sun W.H."/>
            <person name="Chen J."/>
            <person name="Chen Y.Q."/>
            <person name="Ai Y."/>
            <person name="Zhai J.W."/>
            <person name="Wu S.S."/>
            <person name="Zhou Z."/>
            <person name="Hsiao Y.Y."/>
            <person name="Wu W.L."/>
            <person name="Chen Y.Y."/>
            <person name="Lin Y.F."/>
            <person name="Hsu J.L."/>
            <person name="Li C.Y."/>
            <person name="Wang Z.W."/>
            <person name="Zhao X."/>
            <person name="Zhong W.Y."/>
            <person name="Ma X.K."/>
            <person name="Ma L."/>
            <person name="Huang J."/>
            <person name="Chen G.Z."/>
            <person name="Huang M.Z."/>
            <person name="Huang L."/>
            <person name="Peng D.H."/>
            <person name="Luo Y.B."/>
            <person name="Zou S.Q."/>
            <person name="Chen S.P."/>
            <person name="Lan S."/>
            <person name="Tsai W.C."/>
            <person name="Van de Peer Y."/>
            <person name="Liu Z.J."/>
        </authorList>
    </citation>
    <scope>NUCLEOTIDE SEQUENCE [LARGE SCALE GENOMIC DNA]</scope>
    <source>
        <strain evidence="7">Lor287</strain>
    </source>
</reference>